<comment type="caution">
    <text evidence="5">The sequence shown here is derived from an EMBL/GenBank/DDBJ whole genome shotgun (WGS) entry which is preliminary data.</text>
</comment>
<dbReference type="GO" id="GO:0004315">
    <property type="term" value="F:3-oxoacyl-[acyl-carrier-protein] synthase activity"/>
    <property type="evidence" value="ECO:0007669"/>
    <property type="project" value="InterPro"/>
</dbReference>
<accession>A0A2T0PUJ7</accession>
<dbReference type="Pfam" id="PF02801">
    <property type="entry name" value="Ketoacyl-synt_C"/>
    <property type="match status" value="1"/>
</dbReference>
<comment type="similarity">
    <text evidence="1 3">Belongs to the thiolase-like superfamily. Beta-ketoacyl-ACP synthases family.</text>
</comment>
<dbReference type="Pfam" id="PF00109">
    <property type="entry name" value="ketoacyl-synt"/>
    <property type="match status" value="1"/>
</dbReference>
<evidence type="ECO:0000313" key="5">
    <source>
        <dbReference type="EMBL" id="PRX92571.1"/>
    </source>
</evidence>
<dbReference type="OrthoDB" id="9808669at2"/>
<name>A0A2T0PUJ7_9ACTN</name>
<protein>
    <submittedName>
        <fullName evidence="5">3-oxoacyl-[acyl-carrier-protein] synthase II</fullName>
    </submittedName>
</protein>
<dbReference type="PANTHER" id="PTHR11712">
    <property type="entry name" value="POLYKETIDE SYNTHASE-RELATED"/>
    <property type="match status" value="1"/>
</dbReference>
<dbReference type="PANTHER" id="PTHR11712:SF336">
    <property type="entry name" value="3-OXOACYL-[ACYL-CARRIER-PROTEIN] SYNTHASE, MITOCHONDRIAL"/>
    <property type="match status" value="1"/>
</dbReference>
<evidence type="ECO:0000256" key="3">
    <source>
        <dbReference type="RuleBase" id="RU003694"/>
    </source>
</evidence>
<dbReference type="AlphaFoldDB" id="A0A2T0PUJ7"/>
<evidence type="ECO:0000313" key="6">
    <source>
        <dbReference type="Proteomes" id="UP000237846"/>
    </source>
</evidence>
<keyword evidence="2 3" id="KW-0808">Transferase</keyword>
<reference evidence="5 6" key="1">
    <citation type="submission" date="2018-03" db="EMBL/GenBank/DDBJ databases">
        <title>Genomic Encyclopedia of Archaeal and Bacterial Type Strains, Phase II (KMG-II): from individual species to whole genera.</title>
        <authorList>
            <person name="Goeker M."/>
        </authorList>
    </citation>
    <scope>NUCLEOTIDE SEQUENCE [LARGE SCALE GENOMIC DNA]</scope>
    <source>
        <strain evidence="5 6">DSM 45601</strain>
    </source>
</reference>
<feature type="domain" description="Ketosynthase family 3 (KS3)" evidence="4">
    <location>
        <begin position="1"/>
        <end position="405"/>
    </location>
</feature>
<dbReference type="PROSITE" id="PS52004">
    <property type="entry name" value="KS3_2"/>
    <property type="match status" value="1"/>
</dbReference>
<gene>
    <name evidence="5" type="ORF">CLV72_110333</name>
</gene>
<dbReference type="EMBL" id="PVZC01000010">
    <property type="protein sequence ID" value="PRX92571.1"/>
    <property type="molecule type" value="Genomic_DNA"/>
</dbReference>
<dbReference type="PROSITE" id="PS00606">
    <property type="entry name" value="KS3_1"/>
    <property type="match status" value="1"/>
</dbReference>
<dbReference type="InterPro" id="IPR020841">
    <property type="entry name" value="PKS_Beta-ketoAc_synthase_dom"/>
</dbReference>
<dbReference type="InterPro" id="IPR000794">
    <property type="entry name" value="Beta-ketoacyl_synthase"/>
</dbReference>
<dbReference type="InterPro" id="IPR014031">
    <property type="entry name" value="Ketoacyl_synth_C"/>
</dbReference>
<evidence type="ECO:0000256" key="2">
    <source>
        <dbReference type="ARBA" id="ARBA00022679"/>
    </source>
</evidence>
<dbReference type="SUPFAM" id="SSF53901">
    <property type="entry name" value="Thiolase-like"/>
    <property type="match status" value="2"/>
</dbReference>
<dbReference type="CDD" id="cd00834">
    <property type="entry name" value="KAS_I_II"/>
    <property type="match status" value="1"/>
</dbReference>
<sequence>MPESPPRRVAVTGLGAVSSLGLGAGAVAESVRLGRSGIGPIEQFDAEGFEHTLAGEVRGFQPEDHLWRIDPARWGRSAQFAAAAARMAAADAGVSDATLAGSRAGSSFGTTNGESQVLERLAFASLSGGPQELPPALVGQADAGRISAAVNAELGLTGEAQTVATACAASNYAIGYGYDLVRSGAADFMVCGGADASNRATHAGFHRLGAIARDVPRPFDAERDGIVTAEGGVALLLEPLDAALARGARVYAEVLGYGMTCDAKHMTNPDAASIAACIRAAHRGAGIKPEDVDYVCAHGTGTPANDRTEVAAMREVFGERLPPVSSIKSMLGHTMGAAAGFGALVCCMALRTGFLPPSATVREVDPELGEGLDCVPGTGRAARPRVVQNHGFAFGGNNAITVFGEVAA</sequence>
<proteinExistence type="inferred from homology"/>
<dbReference type="Proteomes" id="UP000237846">
    <property type="component" value="Unassembled WGS sequence"/>
</dbReference>
<dbReference type="InterPro" id="IPR018201">
    <property type="entry name" value="Ketoacyl_synth_AS"/>
</dbReference>
<dbReference type="Gene3D" id="3.40.47.10">
    <property type="match status" value="1"/>
</dbReference>
<keyword evidence="6" id="KW-1185">Reference proteome</keyword>
<organism evidence="5 6">
    <name type="scientific">Allonocardiopsis opalescens</name>
    <dbReference type="NCBI Taxonomy" id="1144618"/>
    <lineage>
        <taxon>Bacteria</taxon>
        <taxon>Bacillati</taxon>
        <taxon>Actinomycetota</taxon>
        <taxon>Actinomycetes</taxon>
        <taxon>Streptosporangiales</taxon>
        <taxon>Allonocardiopsis</taxon>
    </lineage>
</organism>
<dbReference type="InterPro" id="IPR016039">
    <property type="entry name" value="Thiolase-like"/>
</dbReference>
<evidence type="ECO:0000259" key="4">
    <source>
        <dbReference type="PROSITE" id="PS52004"/>
    </source>
</evidence>
<dbReference type="GO" id="GO:0006633">
    <property type="term" value="P:fatty acid biosynthetic process"/>
    <property type="evidence" value="ECO:0007669"/>
    <property type="project" value="InterPro"/>
</dbReference>
<evidence type="ECO:0000256" key="1">
    <source>
        <dbReference type="ARBA" id="ARBA00008467"/>
    </source>
</evidence>
<dbReference type="SMART" id="SM00825">
    <property type="entry name" value="PKS_KS"/>
    <property type="match status" value="1"/>
</dbReference>
<dbReference type="InterPro" id="IPR014030">
    <property type="entry name" value="Ketoacyl_synth_N"/>
</dbReference>
<dbReference type="RefSeq" id="WP_106252946.1">
    <property type="nucleotide sequence ID" value="NZ_PVZC01000010.1"/>
</dbReference>